<evidence type="ECO:0000313" key="2">
    <source>
        <dbReference type="Proteomes" id="UP000287188"/>
    </source>
</evidence>
<reference evidence="2" key="1">
    <citation type="submission" date="2018-12" db="EMBL/GenBank/DDBJ databases">
        <title>Tengunoibacter tsumagoiensis gen. nov., sp. nov., Dictyobacter kobayashii sp. nov., D. alpinus sp. nov., and D. joshuensis sp. nov. and description of Dictyobacteraceae fam. nov. within the order Ktedonobacterales isolated from Tengu-no-mugimeshi.</title>
        <authorList>
            <person name="Wang C.M."/>
            <person name="Zheng Y."/>
            <person name="Sakai Y."/>
            <person name="Toyoda A."/>
            <person name="Minakuchi Y."/>
            <person name="Abe K."/>
            <person name="Yokota A."/>
            <person name="Yabe S."/>
        </authorList>
    </citation>
    <scope>NUCLEOTIDE SEQUENCE [LARGE SCALE GENOMIC DNA]</scope>
    <source>
        <strain evidence="2">Uno11</strain>
    </source>
</reference>
<evidence type="ECO:0008006" key="3">
    <source>
        <dbReference type="Google" id="ProtNLM"/>
    </source>
</evidence>
<dbReference type="EMBL" id="BIFS01000001">
    <property type="protein sequence ID" value="GCE21432.1"/>
    <property type="molecule type" value="Genomic_DNA"/>
</dbReference>
<evidence type="ECO:0000313" key="1">
    <source>
        <dbReference type="EMBL" id="GCE21432.1"/>
    </source>
</evidence>
<protein>
    <recommendedName>
        <fullName evidence="3">Aminoglycoside phosphotransferase domain-containing protein</fullName>
    </recommendedName>
</protein>
<dbReference type="OrthoDB" id="3078227at2"/>
<dbReference type="RefSeq" id="WP_126553084.1">
    <property type="nucleotide sequence ID" value="NZ_BIFS01000001.1"/>
</dbReference>
<keyword evidence="2" id="KW-1185">Reference proteome</keyword>
<dbReference type="Proteomes" id="UP000287188">
    <property type="component" value="Unassembled WGS sequence"/>
</dbReference>
<comment type="caution">
    <text evidence="1">The sequence shown here is derived from an EMBL/GenBank/DDBJ whole genome shotgun (WGS) entry which is preliminary data.</text>
</comment>
<name>A0A402AQR2_9CHLR</name>
<proteinExistence type="predicted"/>
<sequence length="82" mass="9013">MLQQDGTWHVSAFLDMEVASAGDCIADLVSLCISLAQVLPVTSRWWEPLFAGYGQEPDFAGLSAAPLRRLVSLPATHLAWQW</sequence>
<dbReference type="AlphaFoldDB" id="A0A402AQR2"/>
<gene>
    <name evidence="1" type="ORF">KDK_52320</name>
</gene>
<organism evidence="1 2">
    <name type="scientific">Dictyobacter kobayashii</name>
    <dbReference type="NCBI Taxonomy" id="2014872"/>
    <lineage>
        <taxon>Bacteria</taxon>
        <taxon>Bacillati</taxon>
        <taxon>Chloroflexota</taxon>
        <taxon>Ktedonobacteria</taxon>
        <taxon>Ktedonobacterales</taxon>
        <taxon>Dictyobacteraceae</taxon>
        <taxon>Dictyobacter</taxon>
    </lineage>
</organism>
<accession>A0A402AQR2</accession>